<name>A0AAE0ZMF8_9GAST</name>
<feature type="region of interest" description="Disordered" evidence="1">
    <location>
        <begin position="112"/>
        <end position="134"/>
    </location>
</feature>
<evidence type="ECO:0000313" key="2">
    <source>
        <dbReference type="EMBL" id="KAK3771847.1"/>
    </source>
</evidence>
<evidence type="ECO:0000313" key="3">
    <source>
        <dbReference type="Proteomes" id="UP001283361"/>
    </source>
</evidence>
<dbReference type="Proteomes" id="UP001283361">
    <property type="component" value="Unassembled WGS sequence"/>
</dbReference>
<proteinExistence type="predicted"/>
<dbReference type="AlphaFoldDB" id="A0AAE0ZMF8"/>
<sequence>MNLTNAALCLSSNSLKRPRTQTWNLKDEASISNELNCKYTKLMKGQDRDLCLPFNVEQFHPHSKVPSSKGHLDVLRDCMMHAREAEPLLPVSIISNPTYDREASLPVLGSSLQSNQTSSQERTSSSCPECAAGKPGHFQHLGRWQSMDMT</sequence>
<evidence type="ECO:0000256" key="1">
    <source>
        <dbReference type="SAM" id="MobiDB-lite"/>
    </source>
</evidence>
<organism evidence="2 3">
    <name type="scientific">Elysia crispata</name>
    <name type="common">lettuce slug</name>
    <dbReference type="NCBI Taxonomy" id="231223"/>
    <lineage>
        <taxon>Eukaryota</taxon>
        <taxon>Metazoa</taxon>
        <taxon>Spiralia</taxon>
        <taxon>Lophotrochozoa</taxon>
        <taxon>Mollusca</taxon>
        <taxon>Gastropoda</taxon>
        <taxon>Heterobranchia</taxon>
        <taxon>Euthyneura</taxon>
        <taxon>Panpulmonata</taxon>
        <taxon>Sacoglossa</taxon>
        <taxon>Placobranchoidea</taxon>
        <taxon>Plakobranchidae</taxon>
        <taxon>Elysia</taxon>
    </lineage>
</organism>
<dbReference type="EMBL" id="JAWDGP010003672">
    <property type="protein sequence ID" value="KAK3771847.1"/>
    <property type="molecule type" value="Genomic_DNA"/>
</dbReference>
<feature type="compositionally biased region" description="Polar residues" evidence="1">
    <location>
        <begin position="112"/>
        <end position="127"/>
    </location>
</feature>
<keyword evidence="3" id="KW-1185">Reference proteome</keyword>
<reference evidence="2" key="1">
    <citation type="journal article" date="2023" name="G3 (Bethesda)">
        <title>A reference genome for the long-term kleptoplast-retaining sea slug Elysia crispata morphotype clarki.</title>
        <authorList>
            <person name="Eastman K.E."/>
            <person name="Pendleton A.L."/>
            <person name="Shaikh M.A."/>
            <person name="Suttiyut T."/>
            <person name="Ogas R."/>
            <person name="Tomko P."/>
            <person name="Gavelis G."/>
            <person name="Widhalm J.R."/>
            <person name="Wisecaver J.H."/>
        </authorList>
    </citation>
    <scope>NUCLEOTIDE SEQUENCE</scope>
    <source>
        <strain evidence="2">ECLA1</strain>
    </source>
</reference>
<gene>
    <name evidence="2" type="ORF">RRG08_028755</name>
</gene>
<comment type="caution">
    <text evidence="2">The sequence shown here is derived from an EMBL/GenBank/DDBJ whole genome shotgun (WGS) entry which is preliminary data.</text>
</comment>
<accession>A0AAE0ZMF8</accession>
<protein>
    <submittedName>
        <fullName evidence="2">Uncharacterized protein</fullName>
    </submittedName>
</protein>